<keyword evidence="2" id="KW-0472">Membrane</keyword>
<protein>
    <submittedName>
        <fullName evidence="3">Uncharacterized protein</fullName>
    </submittedName>
</protein>
<keyword evidence="2" id="KW-1133">Transmembrane helix</keyword>
<feature type="region of interest" description="Disordered" evidence="1">
    <location>
        <begin position="403"/>
        <end position="423"/>
    </location>
</feature>
<feature type="region of interest" description="Disordered" evidence="1">
    <location>
        <begin position="1"/>
        <end position="27"/>
    </location>
</feature>
<evidence type="ECO:0000313" key="3">
    <source>
        <dbReference type="EMBL" id="KAJ8867846.1"/>
    </source>
</evidence>
<reference evidence="3 4" key="1">
    <citation type="submission" date="2023-02" db="EMBL/GenBank/DDBJ databases">
        <title>LHISI_Scaffold_Assembly.</title>
        <authorList>
            <person name="Stuart O.P."/>
            <person name="Cleave R."/>
            <person name="Magrath M.J.L."/>
            <person name="Mikheyev A.S."/>
        </authorList>
    </citation>
    <scope>NUCLEOTIDE SEQUENCE [LARGE SCALE GENOMIC DNA]</scope>
    <source>
        <strain evidence="3">Daus_M_001</strain>
        <tissue evidence="3">Leg muscle</tissue>
    </source>
</reference>
<evidence type="ECO:0000256" key="2">
    <source>
        <dbReference type="SAM" id="Phobius"/>
    </source>
</evidence>
<proteinExistence type="predicted"/>
<accession>A0ABQ9G5X0</accession>
<evidence type="ECO:0000256" key="1">
    <source>
        <dbReference type="SAM" id="MobiDB-lite"/>
    </source>
</evidence>
<organism evidence="3 4">
    <name type="scientific">Dryococelus australis</name>
    <dbReference type="NCBI Taxonomy" id="614101"/>
    <lineage>
        <taxon>Eukaryota</taxon>
        <taxon>Metazoa</taxon>
        <taxon>Ecdysozoa</taxon>
        <taxon>Arthropoda</taxon>
        <taxon>Hexapoda</taxon>
        <taxon>Insecta</taxon>
        <taxon>Pterygota</taxon>
        <taxon>Neoptera</taxon>
        <taxon>Polyneoptera</taxon>
        <taxon>Phasmatodea</taxon>
        <taxon>Verophasmatodea</taxon>
        <taxon>Anareolatae</taxon>
        <taxon>Phasmatidae</taxon>
        <taxon>Eurycanthinae</taxon>
        <taxon>Dryococelus</taxon>
    </lineage>
</organism>
<comment type="caution">
    <text evidence="3">The sequence shown here is derived from an EMBL/GenBank/DDBJ whole genome shotgun (WGS) entry which is preliminary data.</text>
</comment>
<dbReference type="Proteomes" id="UP001159363">
    <property type="component" value="Chromosome 14"/>
</dbReference>
<sequence length="489" mass="52687">MDTTVANHNSTTPSTLVNPNRGLPTATPTIDREQMKLEFYSTYDVMIGVRIAATLGGFFSLMVLLVVYKSKCKSKSLSDEDLTAAAAATAVSDEEKDIGFSAPFMFAPETRRGQRQSLGNMSAPAFVRTRFSSIGGYSTLDASPFLNYQRGKSLPGSALQFPFAVGNTSATASSYLAEPEDSFVESPSCYYHRFLTVPQDERRLSSITCSSSDTSYLERRGSAVEMGLPAPPPKAGAAQEMWDFYYPIDIQIIQPTPEVSPCGSERTLYDHPVPEGKMSLGVPRLAPLASISSCAASLSDYSEHSVGSDSVFMDDDEELDTEDEVEGFSTDSEGTEVGEKRLPPSSAPFAQHLLQVPVPTSVAPAGRWAPAAAGYHPKRRFSAPCHKKSACETISALVDEPVTEVTPSQRPQYPLPISSSESSDSVTIPAVVCDSPTSCEKSQRSKSLLALPSFPLLIGGSCEHLARVLRNKTSSSVTDNCAWSQETLF</sequence>
<evidence type="ECO:0000313" key="4">
    <source>
        <dbReference type="Proteomes" id="UP001159363"/>
    </source>
</evidence>
<dbReference type="EMBL" id="JARBHB010000015">
    <property type="protein sequence ID" value="KAJ8867846.1"/>
    <property type="molecule type" value="Genomic_DNA"/>
</dbReference>
<keyword evidence="4" id="KW-1185">Reference proteome</keyword>
<feature type="compositionally biased region" description="Polar residues" evidence="1">
    <location>
        <begin position="1"/>
        <end position="18"/>
    </location>
</feature>
<keyword evidence="2" id="KW-0812">Transmembrane</keyword>
<feature type="transmembrane region" description="Helical" evidence="2">
    <location>
        <begin position="45"/>
        <end position="68"/>
    </location>
</feature>
<feature type="region of interest" description="Disordered" evidence="1">
    <location>
        <begin position="318"/>
        <end position="340"/>
    </location>
</feature>
<gene>
    <name evidence="3" type="ORF">PR048_031651</name>
</gene>
<name>A0ABQ9G5X0_9NEOP</name>